<feature type="transmembrane region" description="Helical" evidence="1">
    <location>
        <begin position="6"/>
        <end position="25"/>
    </location>
</feature>
<feature type="transmembrane region" description="Helical" evidence="1">
    <location>
        <begin position="88"/>
        <end position="109"/>
    </location>
</feature>
<evidence type="ECO:0000256" key="1">
    <source>
        <dbReference type="SAM" id="Phobius"/>
    </source>
</evidence>
<dbReference type="EMBL" id="FOUI01000004">
    <property type="protein sequence ID" value="SFM36665.1"/>
    <property type="molecule type" value="Genomic_DNA"/>
</dbReference>
<keyword evidence="1" id="KW-0812">Transmembrane</keyword>
<reference evidence="3" key="1">
    <citation type="submission" date="2016-10" db="EMBL/GenBank/DDBJ databases">
        <authorList>
            <person name="Varghese N."/>
            <person name="Submissions S."/>
        </authorList>
    </citation>
    <scope>NUCLEOTIDE SEQUENCE [LARGE SCALE GENOMIC DNA]</scope>
    <source>
        <strain evidence="3">DSM 24213</strain>
    </source>
</reference>
<keyword evidence="1" id="KW-0472">Membrane</keyword>
<dbReference type="OrthoDB" id="6121502at2"/>
<sequence length="123" mass="14170">MFNESEYQTVWLIYLAAAAVGWLVWWKMTRWIGWWFVREPLQLLMAVLLFTPAAVEQLKAEQAPAVIIWVLDTLFGTGDNQGRMLAELALVASIVMAAWVAFACLRLAWRQWRRQTGEQTDPA</sequence>
<evidence type="ECO:0000313" key="2">
    <source>
        <dbReference type="EMBL" id="SFM36665.1"/>
    </source>
</evidence>
<name>A0A1I4QAE8_9GAMM</name>
<accession>A0A1I4QAE8</accession>
<dbReference type="AlphaFoldDB" id="A0A1I4QAE8"/>
<dbReference type="Proteomes" id="UP000243629">
    <property type="component" value="Unassembled WGS sequence"/>
</dbReference>
<keyword evidence="3" id="KW-1185">Reference proteome</keyword>
<proteinExistence type="predicted"/>
<organism evidence="2 3">
    <name type="scientific">Halopseudomonas yangmingensis</name>
    <dbReference type="NCBI Taxonomy" id="1720063"/>
    <lineage>
        <taxon>Bacteria</taxon>
        <taxon>Pseudomonadati</taxon>
        <taxon>Pseudomonadota</taxon>
        <taxon>Gammaproteobacteria</taxon>
        <taxon>Pseudomonadales</taxon>
        <taxon>Pseudomonadaceae</taxon>
        <taxon>Halopseudomonas</taxon>
    </lineage>
</organism>
<keyword evidence="1" id="KW-1133">Transmembrane helix</keyword>
<protein>
    <submittedName>
        <fullName evidence="2">Uncharacterized protein</fullName>
    </submittedName>
</protein>
<evidence type="ECO:0000313" key="3">
    <source>
        <dbReference type="Proteomes" id="UP000243629"/>
    </source>
</evidence>
<dbReference type="RefSeq" id="WP_093473747.1">
    <property type="nucleotide sequence ID" value="NZ_FOUI01000004.1"/>
</dbReference>
<gene>
    <name evidence="2" type="ORF">SAMN05216217_10432</name>
</gene>